<gene>
    <name evidence="2" type="primary">ABSGL_15105.1 scaffold 15162</name>
</gene>
<dbReference type="InParanoid" id="A0A168T432"/>
<feature type="compositionally biased region" description="Basic residues" evidence="1">
    <location>
        <begin position="207"/>
        <end position="226"/>
    </location>
</feature>
<feature type="compositionally biased region" description="Low complexity" evidence="1">
    <location>
        <begin position="227"/>
        <end position="236"/>
    </location>
</feature>
<feature type="compositionally biased region" description="Low complexity" evidence="1">
    <location>
        <begin position="172"/>
        <end position="202"/>
    </location>
</feature>
<proteinExistence type="predicted"/>
<feature type="compositionally biased region" description="Polar residues" evidence="1">
    <location>
        <begin position="479"/>
        <end position="491"/>
    </location>
</feature>
<feature type="region of interest" description="Disordered" evidence="1">
    <location>
        <begin position="131"/>
        <end position="236"/>
    </location>
</feature>
<dbReference type="PANTHER" id="PTHR12751">
    <property type="entry name" value="PHOSPHATASE AND ACTIN REGULATOR PHACTR"/>
    <property type="match status" value="1"/>
</dbReference>
<reference evidence="2" key="1">
    <citation type="submission" date="2016-04" db="EMBL/GenBank/DDBJ databases">
        <authorList>
            <person name="Evans L.H."/>
            <person name="Alamgir A."/>
            <person name="Owens N."/>
            <person name="Weber N.D."/>
            <person name="Virtaneva K."/>
            <person name="Barbian K."/>
            <person name="Babar A."/>
            <person name="Rosenke K."/>
        </authorList>
    </citation>
    <scope>NUCLEOTIDE SEQUENCE [LARGE SCALE GENOMIC DNA]</scope>
    <source>
        <strain evidence="2">CBS 101.48</strain>
    </source>
</reference>
<dbReference type="EMBL" id="LT555008">
    <property type="protein sequence ID" value="SAM09429.1"/>
    <property type="molecule type" value="Genomic_DNA"/>
</dbReference>
<dbReference type="Proteomes" id="UP000078561">
    <property type="component" value="Unassembled WGS sequence"/>
</dbReference>
<evidence type="ECO:0000313" key="3">
    <source>
        <dbReference type="Proteomes" id="UP000078561"/>
    </source>
</evidence>
<feature type="compositionally biased region" description="Polar residues" evidence="1">
    <location>
        <begin position="448"/>
        <end position="458"/>
    </location>
</feature>
<feature type="compositionally biased region" description="Low complexity" evidence="1">
    <location>
        <begin position="492"/>
        <end position="504"/>
    </location>
</feature>
<accession>A0A168T432</accession>
<dbReference type="PANTHER" id="PTHR12751:SF18">
    <property type="entry name" value="PHOSPHATASE AND ACTIN REGULATOR 1"/>
    <property type="match status" value="1"/>
</dbReference>
<feature type="compositionally biased region" description="Low complexity" evidence="1">
    <location>
        <begin position="408"/>
        <end position="425"/>
    </location>
</feature>
<feature type="compositionally biased region" description="Low complexity" evidence="1">
    <location>
        <begin position="12"/>
        <end position="24"/>
    </location>
</feature>
<feature type="region of interest" description="Disordered" evidence="1">
    <location>
        <begin position="408"/>
        <end position="458"/>
    </location>
</feature>
<dbReference type="GO" id="GO:0003779">
    <property type="term" value="F:actin binding"/>
    <property type="evidence" value="ECO:0007669"/>
    <property type="project" value="TreeGrafter"/>
</dbReference>
<feature type="region of interest" description="Disordered" evidence="1">
    <location>
        <begin position="1"/>
        <end position="42"/>
    </location>
</feature>
<dbReference type="OrthoDB" id="5563016at2759"/>
<sequence>MTTISPNLVSMPPTAQQQQQPAATKSPMYKAQHDTVVSSEDNDDDISLAKCMSRKLQLNQQVTAMYPCMPPNFMTLQQQQDLWKANDPMGPIAPPALNDYGQNIPYAHYQQLQHQLMLQCQQQQLAALGYGGLSRNSPHQQQMLGTNHRPSGRKSRPAPMDTHHDPKIRMPSSSSSSLSSASSRNHVRSSTHNSTSASSLNSEGTRRKGHHPHHQRRHPQQQHHRSSSPVPSLVDDSGTWRSSIYSHNSTASSSIKTASDASFTNTPIHSSAASISSTMSNSENGNNKRSLSKRIKGVFTNKQHQSSPPTCTSSLRRSPSLISCASSVMTTNTMSAGGGSARSSWTSLFRKSSKSAPMDEKVSANQKESLAHVENPTHQKGKNNGKCTILLAANMSFLCAAALDSPASSISGRSYRHSSSSFRQESGYHADLPSPAPSTTKPQHRHSNVGSSRQRSPMDLASQQDYFGLPSSRYQLGHSSFLQHGSPTLRPSSNDRQSSNSSLVSEEDDISTCMIDGPTKKTRIGFTTTITVHDTFGSQDYDRRCDTQVTCQRLTPVLALQIKKELNEYKLNEMVVHPSSRQYTQFFL</sequence>
<feature type="region of interest" description="Disordered" evidence="1">
    <location>
        <begin position="352"/>
        <end position="383"/>
    </location>
</feature>
<evidence type="ECO:0000313" key="2">
    <source>
        <dbReference type="EMBL" id="SAM09429.1"/>
    </source>
</evidence>
<dbReference type="STRING" id="4829.A0A168T432"/>
<feature type="compositionally biased region" description="Polar residues" evidence="1">
    <location>
        <begin position="134"/>
        <end position="149"/>
    </location>
</feature>
<feature type="region of interest" description="Disordered" evidence="1">
    <location>
        <begin position="479"/>
        <end position="508"/>
    </location>
</feature>
<name>A0A168T432_ABSGL</name>
<protein>
    <submittedName>
        <fullName evidence="2">Uncharacterized protein</fullName>
    </submittedName>
</protein>
<evidence type="ECO:0000256" key="1">
    <source>
        <dbReference type="SAM" id="MobiDB-lite"/>
    </source>
</evidence>
<dbReference type="GO" id="GO:0030036">
    <property type="term" value="P:actin cytoskeleton organization"/>
    <property type="evidence" value="ECO:0007669"/>
    <property type="project" value="TreeGrafter"/>
</dbReference>
<keyword evidence="3" id="KW-1185">Reference proteome</keyword>
<dbReference type="AlphaFoldDB" id="A0A168T432"/>
<organism evidence="2">
    <name type="scientific">Absidia glauca</name>
    <name type="common">Pin mould</name>
    <dbReference type="NCBI Taxonomy" id="4829"/>
    <lineage>
        <taxon>Eukaryota</taxon>
        <taxon>Fungi</taxon>
        <taxon>Fungi incertae sedis</taxon>
        <taxon>Mucoromycota</taxon>
        <taxon>Mucoromycotina</taxon>
        <taxon>Mucoromycetes</taxon>
        <taxon>Mucorales</taxon>
        <taxon>Cunninghamellaceae</taxon>
        <taxon>Absidia</taxon>
    </lineage>
</organism>